<organism evidence="2 3">
    <name type="scientific">Sphenostylis stenocarpa</name>
    <dbReference type="NCBI Taxonomy" id="92480"/>
    <lineage>
        <taxon>Eukaryota</taxon>
        <taxon>Viridiplantae</taxon>
        <taxon>Streptophyta</taxon>
        <taxon>Embryophyta</taxon>
        <taxon>Tracheophyta</taxon>
        <taxon>Spermatophyta</taxon>
        <taxon>Magnoliopsida</taxon>
        <taxon>eudicotyledons</taxon>
        <taxon>Gunneridae</taxon>
        <taxon>Pentapetalae</taxon>
        <taxon>rosids</taxon>
        <taxon>fabids</taxon>
        <taxon>Fabales</taxon>
        <taxon>Fabaceae</taxon>
        <taxon>Papilionoideae</taxon>
        <taxon>50 kb inversion clade</taxon>
        <taxon>NPAAA clade</taxon>
        <taxon>indigoferoid/millettioid clade</taxon>
        <taxon>Phaseoleae</taxon>
        <taxon>Sphenostylis</taxon>
    </lineage>
</organism>
<evidence type="ECO:0000313" key="2">
    <source>
        <dbReference type="EMBL" id="CAJ1944338.1"/>
    </source>
</evidence>
<gene>
    <name evidence="2" type="ORF">AYBTSS11_LOCUS11863</name>
</gene>
<dbReference type="Gramene" id="rna-AYBTSS11_LOCUS11863">
    <property type="protein sequence ID" value="CAJ1944338.1"/>
    <property type="gene ID" value="gene-AYBTSS11_LOCUS11863"/>
</dbReference>
<dbReference type="Proteomes" id="UP001189624">
    <property type="component" value="Chromosome 3"/>
</dbReference>
<feature type="compositionally biased region" description="Basic and acidic residues" evidence="1">
    <location>
        <begin position="41"/>
        <end position="56"/>
    </location>
</feature>
<dbReference type="PANTHER" id="PTHR33237">
    <property type="entry name" value="F2P16.13 PROTEIN-RELATED"/>
    <property type="match status" value="1"/>
</dbReference>
<name>A0AA86SZE5_9FABA</name>
<evidence type="ECO:0000313" key="3">
    <source>
        <dbReference type="Proteomes" id="UP001189624"/>
    </source>
</evidence>
<feature type="region of interest" description="Disordered" evidence="1">
    <location>
        <begin position="29"/>
        <end position="97"/>
    </location>
</feature>
<dbReference type="PANTHER" id="PTHR33237:SF35">
    <property type="entry name" value="PROTEIN, PUTATIVE-RELATED"/>
    <property type="match status" value="1"/>
</dbReference>
<dbReference type="AlphaFoldDB" id="A0AA86SZE5"/>
<sequence>MVDEVANSDSPKRQAHGFIVTISGILAMLTKRGSRKPKPKPNKDDDRRIDPKSEKSRPKKLLSNISNKALLPFGGHNHKKSNNKQSSMAEENEGWGNGGVWQKEILMGGKCEPLDFSGVIYYDGNGKQLSETPLRSPRASPLPGYLTRLTPQHTR</sequence>
<feature type="region of interest" description="Disordered" evidence="1">
    <location>
        <begin position="126"/>
        <end position="155"/>
    </location>
</feature>
<proteinExistence type="predicted"/>
<protein>
    <submittedName>
        <fullName evidence="2">Uncharacterized protein</fullName>
    </submittedName>
</protein>
<evidence type="ECO:0000256" key="1">
    <source>
        <dbReference type="SAM" id="MobiDB-lite"/>
    </source>
</evidence>
<reference evidence="2" key="1">
    <citation type="submission" date="2023-10" db="EMBL/GenBank/DDBJ databases">
        <authorList>
            <person name="Domelevo Entfellner J.-B."/>
        </authorList>
    </citation>
    <scope>NUCLEOTIDE SEQUENCE</scope>
</reference>
<accession>A0AA86SZE5</accession>
<keyword evidence="3" id="KW-1185">Reference proteome</keyword>
<dbReference type="EMBL" id="OY731400">
    <property type="protein sequence ID" value="CAJ1944338.1"/>
    <property type="molecule type" value="Genomic_DNA"/>
</dbReference>